<dbReference type="InterPro" id="IPR009506">
    <property type="entry name" value="YjiS-like"/>
</dbReference>
<proteinExistence type="predicted"/>
<evidence type="ECO:0000313" key="3">
    <source>
        <dbReference type="Proteomes" id="UP000199229"/>
    </source>
</evidence>
<dbReference type="AlphaFoldDB" id="A0A1I2UDT4"/>
<reference evidence="3" key="1">
    <citation type="submission" date="2016-10" db="EMBL/GenBank/DDBJ databases">
        <authorList>
            <person name="Varghese N."/>
            <person name="Submissions S."/>
        </authorList>
    </citation>
    <scope>NUCLEOTIDE SEQUENCE [LARGE SCALE GENOMIC DNA]</scope>
    <source>
        <strain evidence="3">Gh-105</strain>
    </source>
</reference>
<organism evidence="2 3">
    <name type="scientific">Methylobacterium gossipiicola</name>
    <dbReference type="NCBI Taxonomy" id="582675"/>
    <lineage>
        <taxon>Bacteria</taxon>
        <taxon>Pseudomonadati</taxon>
        <taxon>Pseudomonadota</taxon>
        <taxon>Alphaproteobacteria</taxon>
        <taxon>Hyphomicrobiales</taxon>
        <taxon>Methylobacteriaceae</taxon>
        <taxon>Methylobacterium</taxon>
    </lineage>
</organism>
<evidence type="ECO:0000313" key="2">
    <source>
        <dbReference type="EMBL" id="SFG72996.1"/>
    </source>
</evidence>
<dbReference type="Pfam" id="PF06568">
    <property type="entry name" value="YjiS-like"/>
    <property type="match status" value="1"/>
</dbReference>
<sequence>MTLSLLATLKSHWKDNETARQIALLTDRELADIGADRIGGRILTKVQNYRVADGLRRTPTPLRYASFPSG</sequence>
<dbReference type="Proteomes" id="UP000199229">
    <property type="component" value="Unassembled WGS sequence"/>
</dbReference>
<dbReference type="STRING" id="582675.SAMN05192565_10959"/>
<dbReference type="RefSeq" id="WP_177232380.1">
    <property type="nucleotide sequence ID" value="NZ_FOPM01000009.1"/>
</dbReference>
<gene>
    <name evidence="2" type="ORF">SAMN05192565_10959</name>
</gene>
<name>A0A1I2UDT4_9HYPH</name>
<keyword evidence="3" id="KW-1185">Reference proteome</keyword>
<dbReference type="EMBL" id="FOPM01000009">
    <property type="protein sequence ID" value="SFG72996.1"/>
    <property type="molecule type" value="Genomic_DNA"/>
</dbReference>
<accession>A0A1I2UDT4</accession>
<evidence type="ECO:0000259" key="1">
    <source>
        <dbReference type="Pfam" id="PF06568"/>
    </source>
</evidence>
<protein>
    <recommendedName>
        <fullName evidence="1">YjiS-like domain-containing protein</fullName>
    </recommendedName>
</protein>
<feature type="domain" description="YjiS-like" evidence="1">
    <location>
        <begin position="5"/>
        <end position="34"/>
    </location>
</feature>